<comment type="caution">
    <text evidence="3">The sequence shown here is derived from an EMBL/GenBank/DDBJ whole genome shotgun (WGS) entry which is preliminary data.</text>
</comment>
<feature type="chain" id="PRO_5038338182" description="LPXTG cell wall anchor domain-containing protein" evidence="2">
    <location>
        <begin position="27"/>
        <end position="210"/>
    </location>
</feature>
<name>A0A4Q5J7E0_9ACTN</name>
<reference evidence="3 4" key="1">
    <citation type="submission" date="2019-01" db="EMBL/GenBank/DDBJ databases">
        <title>Nocardioides guangzhouensis sp. nov., an actinobacterium isolated from soil.</title>
        <authorList>
            <person name="Fu Y."/>
            <person name="Cai Y."/>
            <person name="Lin Z."/>
            <person name="Chen P."/>
        </authorList>
    </citation>
    <scope>NUCLEOTIDE SEQUENCE [LARGE SCALE GENOMIC DNA]</scope>
    <source>
        <strain evidence="3 4">NBRC 105384</strain>
    </source>
</reference>
<protein>
    <recommendedName>
        <fullName evidence="5">LPXTG cell wall anchor domain-containing protein</fullName>
    </recommendedName>
</protein>
<feature type="transmembrane region" description="Helical" evidence="1">
    <location>
        <begin position="184"/>
        <end position="202"/>
    </location>
</feature>
<evidence type="ECO:0008006" key="5">
    <source>
        <dbReference type="Google" id="ProtNLM"/>
    </source>
</evidence>
<evidence type="ECO:0000256" key="2">
    <source>
        <dbReference type="SAM" id="SignalP"/>
    </source>
</evidence>
<gene>
    <name evidence="3" type="ORF">ETU37_05510</name>
</gene>
<dbReference type="Proteomes" id="UP000291189">
    <property type="component" value="Unassembled WGS sequence"/>
</dbReference>
<keyword evidence="1" id="KW-1133">Transmembrane helix</keyword>
<sequence>MVSLLKRVLSACAAVALLATGSVAFAGTASALNAPACPSYGTPAQTTTSVTLTPPNPSAGDKFRATATVEVDGRPVTGGTVVFNYRGTKDTQTVVNGTATSREFTAKKGSNQEVRANYRGSCTNGTAAVSASQGAQILGVEAFAGNGNNNGNGNGGTLGAAGTNAGGGAVGGLAATGLTPGAQLIGLTGIALLVAGASTLVIRRRRVTVI</sequence>
<evidence type="ECO:0000313" key="4">
    <source>
        <dbReference type="Proteomes" id="UP000291189"/>
    </source>
</evidence>
<proteinExistence type="predicted"/>
<feature type="signal peptide" evidence="2">
    <location>
        <begin position="1"/>
        <end position="26"/>
    </location>
</feature>
<keyword evidence="2" id="KW-0732">Signal</keyword>
<accession>A0A4Q5J7E0</accession>
<evidence type="ECO:0000313" key="3">
    <source>
        <dbReference type="EMBL" id="RYU13699.1"/>
    </source>
</evidence>
<keyword evidence="4" id="KW-1185">Reference proteome</keyword>
<keyword evidence="1" id="KW-0472">Membrane</keyword>
<dbReference type="EMBL" id="SDPU01000014">
    <property type="protein sequence ID" value="RYU13699.1"/>
    <property type="molecule type" value="Genomic_DNA"/>
</dbReference>
<evidence type="ECO:0000256" key="1">
    <source>
        <dbReference type="SAM" id="Phobius"/>
    </source>
</evidence>
<dbReference type="RefSeq" id="WP_129986144.1">
    <property type="nucleotide sequence ID" value="NZ_SDPU01000014.1"/>
</dbReference>
<organism evidence="3 4">
    <name type="scientific">Nocardioides iriomotensis</name>
    <dbReference type="NCBI Taxonomy" id="715784"/>
    <lineage>
        <taxon>Bacteria</taxon>
        <taxon>Bacillati</taxon>
        <taxon>Actinomycetota</taxon>
        <taxon>Actinomycetes</taxon>
        <taxon>Propionibacteriales</taxon>
        <taxon>Nocardioidaceae</taxon>
        <taxon>Nocardioides</taxon>
    </lineage>
</organism>
<keyword evidence="1" id="KW-0812">Transmembrane</keyword>
<dbReference type="AlphaFoldDB" id="A0A4Q5J7E0"/>